<proteinExistence type="predicted"/>
<sequence length="295" mass="33891">MKRKDYCGMFFVMIVFFIIGFPIWCGGYFGIYYPLEVKTWSSSTCTIMGITSYTTSYMRSHTYVQYKVAVEIDGKSYPGYGCSSNRNDDNPDTLDIENTYAYKYSHCGRYWEFGDKCRSSQKFLPRWMCAPLKGGGQFLVGEKVDCKWYLNSDDGETDPANIDEFTYPGKSGATIEVLFSDGINYPIDHYNTLWVIPFGILSVIPCIFIIFCALPGLMGGFQKSKWDRAKDYCSDCCAALWRKKGYIQSRIRNLKPNTESVFKRKAGFLYVYLCLKNSGLPIKERYIRDIADYIG</sequence>
<name>A0AAU9JAA4_9CILI</name>
<keyword evidence="1" id="KW-0472">Membrane</keyword>
<dbReference type="AlphaFoldDB" id="A0AAU9JAA4"/>
<keyword evidence="3" id="KW-1185">Reference proteome</keyword>
<feature type="transmembrane region" description="Helical" evidence="1">
    <location>
        <begin position="7"/>
        <end position="33"/>
    </location>
</feature>
<reference evidence="2" key="1">
    <citation type="submission" date="2021-09" db="EMBL/GenBank/DDBJ databases">
        <authorList>
            <consortium name="AG Swart"/>
            <person name="Singh M."/>
            <person name="Singh A."/>
            <person name="Seah K."/>
            <person name="Emmerich C."/>
        </authorList>
    </citation>
    <scope>NUCLEOTIDE SEQUENCE</scope>
    <source>
        <strain evidence="2">ATCC30299</strain>
    </source>
</reference>
<organism evidence="2 3">
    <name type="scientific">Blepharisma stoltei</name>
    <dbReference type="NCBI Taxonomy" id="1481888"/>
    <lineage>
        <taxon>Eukaryota</taxon>
        <taxon>Sar</taxon>
        <taxon>Alveolata</taxon>
        <taxon>Ciliophora</taxon>
        <taxon>Postciliodesmatophora</taxon>
        <taxon>Heterotrichea</taxon>
        <taxon>Heterotrichida</taxon>
        <taxon>Blepharismidae</taxon>
        <taxon>Blepharisma</taxon>
    </lineage>
</organism>
<evidence type="ECO:0000256" key="1">
    <source>
        <dbReference type="SAM" id="Phobius"/>
    </source>
</evidence>
<comment type="caution">
    <text evidence="2">The sequence shown here is derived from an EMBL/GenBank/DDBJ whole genome shotgun (WGS) entry which is preliminary data.</text>
</comment>
<keyword evidence="1" id="KW-0812">Transmembrane</keyword>
<feature type="transmembrane region" description="Helical" evidence="1">
    <location>
        <begin position="194"/>
        <end position="218"/>
    </location>
</feature>
<dbReference type="Proteomes" id="UP001162131">
    <property type="component" value="Unassembled WGS sequence"/>
</dbReference>
<accession>A0AAU9JAA4</accession>
<protein>
    <submittedName>
        <fullName evidence="2">Uncharacterized protein</fullName>
    </submittedName>
</protein>
<evidence type="ECO:0000313" key="3">
    <source>
        <dbReference type="Proteomes" id="UP001162131"/>
    </source>
</evidence>
<dbReference type="EMBL" id="CAJZBQ010000018">
    <property type="protein sequence ID" value="CAG9317636.1"/>
    <property type="molecule type" value="Genomic_DNA"/>
</dbReference>
<keyword evidence="1" id="KW-1133">Transmembrane helix</keyword>
<evidence type="ECO:0000313" key="2">
    <source>
        <dbReference type="EMBL" id="CAG9317636.1"/>
    </source>
</evidence>
<gene>
    <name evidence="2" type="ORF">BSTOLATCC_MIC18879</name>
</gene>